<dbReference type="Proteomes" id="UP000053660">
    <property type="component" value="Unassembled WGS sequence"/>
</dbReference>
<keyword evidence="2 7" id="KW-0808">Transferase</keyword>
<evidence type="ECO:0000259" key="8">
    <source>
        <dbReference type="Pfam" id="PF01529"/>
    </source>
</evidence>
<evidence type="ECO:0000256" key="4">
    <source>
        <dbReference type="ARBA" id="ARBA00022989"/>
    </source>
</evidence>
<dbReference type="OrthoDB" id="4096362at2759"/>
<evidence type="ECO:0000256" key="3">
    <source>
        <dbReference type="ARBA" id="ARBA00022692"/>
    </source>
</evidence>
<keyword evidence="5" id="KW-0472">Membrane</keyword>
<evidence type="ECO:0000256" key="2">
    <source>
        <dbReference type="ARBA" id="ARBA00022679"/>
    </source>
</evidence>
<dbReference type="InterPro" id="IPR001594">
    <property type="entry name" value="Palmitoyltrfase_DHHC"/>
</dbReference>
<feature type="domain" description="Palmitoyltransferase DHHC" evidence="8">
    <location>
        <begin position="40"/>
        <end position="74"/>
    </location>
</feature>
<evidence type="ECO:0000256" key="1">
    <source>
        <dbReference type="ARBA" id="ARBA00004141"/>
    </source>
</evidence>
<protein>
    <recommendedName>
        <fullName evidence="7">Palmitoyltransferase</fullName>
        <ecNumber evidence="7">2.3.1.225</ecNumber>
    </recommendedName>
</protein>
<keyword evidence="4" id="KW-1133">Transmembrane helix</keyword>
<keyword evidence="3" id="KW-0812">Transmembrane</keyword>
<reference evidence="9 10" key="1">
    <citation type="submission" date="2014-03" db="EMBL/GenBank/DDBJ databases">
        <title>Draft genome of the hookworm Oesophagostomum dentatum.</title>
        <authorList>
            <person name="Mitreva M."/>
        </authorList>
    </citation>
    <scope>NUCLEOTIDE SEQUENCE [LARGE SCALE GENOMIC DNA]</scope>
    <source>
        <strain evidence="9 10">OD-Hann</strain>
    </source>
</reference>
<organism evidence="9 10">
    <name type="scientific">Oesophagostomum dentatum</name>
    <name type="common">Nodular worm</name>
    <dbReference type="NCBI Taxonomy" id="61180"/>
    <lineage>
        <taxon>Eukaryota</taxon>
        <taxon>Metazoa</taxon>
        <taxon>Ecdysozoa</taxon>
        <taxon>Nematoda</taxon>
        <taxon>Chromadorea</taxon>
        <taxon>Rhabditida</taxon>
        <taxon>Rhabditina</taxon>
        <taxon>Rhabditomorpha</taxon>
        <taxon>Strongyloidea</taxon>
        <taxon>Strongylidae</taxon>
        <taxon>Oesophagostomum</taxon>
    </lineage>
</organism>
<evidence type="ECO:0000256" key="5">
    <source>
        <dbReference type="ARBA" id="ARBA00023136"/>
    </source>
</evidence>
<proteinExistence type="inferred from homology"/>
<sequence>MFTVARPIPEQYRVVHLNDEGKRSTKIRKKGNSLNVFTVNYCDTCHCVKPLRTHHCKMCRRCILRMDHHCPLLQVSHIRCCRSNVKKNWEKGL</sequence>
<dbReference type="GO" id="GO:0016020">
    <property type="term" value="C:membrane"/>
    <property type="evidence" value="ECO:0007669"/>
    <property type="project" value="UniProtKB-SubCell"/>
</dbReference>
<dbReference type="EMBL" id="KN550824">
    <property type="protein sequence ID" value="KHJ93335.1"/>
    <property type="molecule type" value="Genomic_DNA"/>
</dbReference>
<dbReference type="PANTHER" id="PTHR12246">
    <property type="entry name" value="PALMITOYLTRANSFERASE ZDHHC16"/>
    <property type="match status" value="1"/>
</dbReference>
<comment type="domain">
    <text evidence="7">The DHHC domain is required for palmitoyltransferase activity.</text>
</comment>
<comment type="subcellular location">
    <subcellularLocation>
        <location evidence="1">Membrane</location>
        <topology evidence="1">Multi-pass membrane protein</topology>
    </subcellularLocation>
</comment>
<comment type="similarity">
    <text evidence="7">Belongs to the DHHC palmitoyltransferase family.</text>
</comment>
<keyword evidence="6 7" id="KW-0012">Acyltransferase</keyword>
<dbReference type="Pfam" id="PF01529">
    <property type="entry name" value="DHHC"/>
    <property type="match status" value="1"/>
</dbReference>
<name>A0A0B1TD98_OESDE</name>
<comment type="catalytic activity">
    <reaction evidence="7">
        <text>L-cysteinyl-[protein] + hexadecanoyl-CoA = S-hexadecanoyl-L-cysteinyl-[protein] + CoA</text>
        <dbReference type="Rhea" id="RHEA:36683"/>
        <dbReference type="Rhea" id="RHEA-COMP:10131"/>
        <dbReference type="Rhea" id="RHEA-COMP:11032"/>
        <dbReference type="ChEBI" id="CHEBI:29950"/>
        <dbReference type="ChEBI" id="CHEBI:57287"/>
        <dbReference type="ChEBI" id="CHEBI:57379"/>
        <dbReference type="ChEBI" id="CHEBI:74151"/>
        <dbReference type="EC" id="2.3.1.225"/>
    </reaction>
</comment>
<dbReference type="GO" id="GO:0019706">
    <property type="term" value="F:protein-cysteine S-palmitoyltransferase activity"/>
    <property type="evidence" value="ECO:0007669"/>
    <property type="project" value="UniProtKB-EC"/>
</dbReference>
<accession>A0A0B1TD98</accession>
<gene>
    <name evidence="9" type="ORF">OESDEN_06759</name>
</gene>
<evidence type="ECO:0000256" key="7">
    <source>
        <dbReference type="RuleBase" id="RU079119"/>
    </source>
</evidence>
<dbReference type="PROSITE" id="PS50216">
    <property type="entry name" value="DHHC"/>
    <property type="match status" value="1"/>
</dbReference>
<dbReference type="EC" id="2.3.1.225" evidence="7"/>
<dbReference type="InterPro" id="IPR039859">
    <property type="entry name" value="PFA4/ZDH16/20/ERF2-like"/>
</dbReference>
<evidence type="ECO:0000313" key="9">
    <source>
        <dbReference type="EMBL" id="KHJ93335.1"/>
    </source>
</evidence>
<evidence type="ECO:0000313" key="10">
    <source>
        <dbReference type="Proteomes" id="UP000053660"/>
    </source>
</evidence>
<keyword evidence="10" id="KW-1185">Reference proteome</keyword>
<evidence type="ECO:0000256" key="6">
    <source>
        <dbReference type="ARBA" id="ARBA00023315"/>
    </source>
</evidence>
<dbReference type="AlphaFoldDB" id="A0A0B1TD98"/>